<dbReference type="EMBL" id="CAJGYO010000006">
    <property type="protein sequence ID" value="CAD6237320.1"/>
    <property type="molecule type" value="Genomic_DNA"/>
</dbReference>
<gene>
    <name evidence="3" type="ORF">NCGR_LOCUS24906</name>
</gene>
<protein>
    <recommendedName>
        <fullName evidence="2">Wall-associated receptor kinase C-terminal domain-containing protein</fullName>
    </recommendedName>
</protein>
<dbReference type="AlphaFoldDB" id="A0A811PAR9"/>
<sequence length="209" mass="22649">MCAGHDTHYPSWLNNSSAPADCGYAGIGLVCEGNSTLILPVSDVLLGGGNCPAVRHQISFDKTWMHNTSSNDSLTFFFGCDPRDPVAPDFYTFKIKCTGFKSPPDAGPGDSFVLMPGELERYLVHELATNCSKVVTVPLRGDVLMAESNQINFTSGGYGNVLKRGFELDWSRITEDGCQQCEESYGQCAYSQHRVFLGCLCRGGKAGNP</sequence>
<dbReference type="PANTHER" id="PTHR33138:SF54">
    <property type="entry name" value="OS01G0690900 PROTEIN"/>
    <property type="match status" value="1"/>
</dbReference>
<evidence type="ECO:0000313" key="4">
    <source>
        <dbReference type="Proteomes" id="UP000604825"/>
    </source>
</evidence>
<accession>A0A811PAR9</accession>
<dbReference type="PANTHER" id="PTHR33138">
    <property type="entry name" value="OS01G0690200 PROTEIN"/>
    <property type="match status" value="1"/>
</dbReference>
<organism evidence="3 4">
    <name type="scientific">Miscanthus lutarioriparius</name>
    <dbReference type="NCBI Taxonomy" id="422564"/>
    <lineage>
        <taxon>Eukaryota</taxon>
        <taxon>Viridiplantae</taxon>
        <taxon>Streptophyta</taxon>
        <taxon>Embryophyta</taxon>
        <taxon>Tracheophyta</taxon>
        <taxon>Spermatophyta</taxon>
        <taxon>Magnoliopsida</taxon>
        <taxon>Liliopsida</taxon>
        <taxon>Poales</taxon>
        <taxon>Poaceae</taxon>
        <taxon>PACMAD clade</taxon>
        <taxon>Panicoideae</taxon>
        <taxon>Andropogonodae</taxon>
        <taxon>Andropogoneae</taxon>
        <taxon>Saccharinae</taxon>
        <taxon>Miscanthus</taxon>
    </lineage>
</organism>
<feature type="domain" description="Wall-associated receptor kinase C-terminal" evidence="2">
    <location>
        <begin position="109"/>
        <end position="203"/>
    </location>
</feature>
<evidence type="ECO:0000313" key="3">
    <source>
        <dbReference type="EMBL" id="CAD6237320.1"/>
    </source>
</evidence>
<dbReference type="Proteomes" id="UP000604825">
    <property type="component" value="Unassembled WGS sequence"/>
</dbReference>
<comment type="caution">
    <text evidence="3">The sequence shown here is derived from an EMBL/GenBank/DDBJ whole genome shotgun (WGS) entry which is preliminary data.</text>
</comment>
<dbReference type="InterPro" id="IPR032872">
    <property type="entry name" value="WAK_assoc_C"/>
</dbReference>
<evidence type="ECO:0000259" key="2">
    <source>
        <dbReference type="Pfam" id="PF14380"/>
    </source>
</evidence>
<dbReference type="Pfam" id="PF14380">
    <property type="entry name" value="WAK_assoc"/>
    <property type="match status" value="1"/>
</dbReference>
<keyword evidence="4" id="KW-1185">Reference proteome</keyword>
<name>A0A811PAR9_9POAL</name>
<evidence type="ECO:0000256" key="1">
    <source>
        <dbReference type="ARBA" id="ARBA00023180"/>
    </source>
</evidence>
<proteinExistence type="predicted"/>
<dbReference type="OrthoDB" id="691298at2759"/>
<reference evidence="3" key="1">
    <citation type="submission" date="2020-10" db="EMBL/GenBank/DDBJ databases">
        <authorList>
            <person name="Han B."/>
            <person name="Lu T."/>
            <person name="Zhao Q."/>
            <person name="Huang X."/>
            <person name="Zhao Y."/>
        </authorList>
    </citation>
    <scope>NUCLEOTIDE SEQUENCE</scope>
</reference>
<keyword evidence="1" id="KW-0325">Glycoprotein</keyword>